<evidence type="ECO:0000256" key="2">
    <source>
        <dbReference type="ARBA" id="ARBA00006275"/>
    </source>
</evidence>
<dbReference type="Pfam" id="PF14322">
    <property type="entry name" value="SusD-like_3"/>
    <property type="match status" value="1"/>
</dbReference>
<dbReference type="InterPro" id="IPR012944">
    <property type="entry name" value="SusD_RagB_dom"/>
</dbReference>
<dbReference type="InterPro" id="IPR033985">
    <property type="entry name" value="SusD-like_N"/>
</dbReference>
<evidence type="ECO:0000256" key="6">
    <source>
        <dbReference type="SAM" id="SignalP"/>
    </source>
</evidence>
<sequence>MKNVLVRLSLILSIAVLIGACNDLDIQPVDTLTGDQIFSSEVGINAALQSMYMQLHIDNFAVSDYTHLNIGSSSTVIGEAQLVPLRIGNAKRELLGGDYSWWNYTAIRYCNLGIQGLIQNYDKFESERDKYNHWLGEAYFCRAYMYYTMVRSFGGVPIVKTPESYLDYPNAKDMEIPRNTEKEVVDFIASDLDSAMMLMGPDELERGRANKYIAANLKARVMLFAACEAKNGQVQLNGLVGIPASESKEYYKKAYAAARFATENGGKYKLYRKYDDGTYMGKVKNYEQIFLDETADNTERMFVLPFDEGVNAHCWDANQRPKGYTEQNDPSGELSATLEWVELFDDVDGNPGKLKIGDPANPVRYSNTEDLFARSQPRLRATVLLPGVQFPGSSNPADRYEIRKGIYESYPGGPLHTASNNTDKWNGMTISGKCGIGDIYTTDNGFIVWKYQNPAGTGAYWTSFQDWIEMRYAEVLLNKAEAAINIIGETVDGTVVTMQDALGPINEIRERAGTSALTAVDEAKIINERRCELAFENQLVWDMKRWRMLEEVVQNKTFSSLYPYFVADENKYIFLRHSRNEIRYRFDSRSYYAPIPASAIQRNPNLLPNNPGY</sequence>
<organism evidence="9 10">
    <name type="scientific">Compostibacter hankyongensis</name>
    <dbReference type="NCBI Taxonomy" id="1007089"/>
    <lineage>
        <taxon>Bacteria</taxon>
        <taxon>Pseudomonadati</taxon>
        <taxon>Bacteroidota</taxon>
        <taxon>Chitinophagia</taxon>
        <taxon>Chitinophagales</taxon>
        <taxon>Chitinophagaceae</taxon>
        <taxon>Compostibacter</taxon>
    </lineage>
</organism>
<keyword evidence="4" id="KW-0472">Membrane</keyword>
<dbReference type="RefSeq" id="WP_344979369.1">
    <property type="nucleotide sequence ID" value="NZ_BAABFN010000005.1"/>
</dbReference>
<feature type="domain" description="SusD-like N-terminal" evidence="8">
    <location>
        <begin position="103"/>
        <end position="223"/>
    </location>
</feature>
<proteinExistence type="inferred from homology"/>
<feature type="domain" description="RagB/SusD" evidence="7">
    <location>
        <begin position="316"/>
        <end position="613"/>
    </location>
</feature>
<dbReference type="EMBL" id="BAABFN010000005">
    <property type="protein sequence ID" value="GAA4312888.1"/>
    <property type="molecule type" value="Genomic_DNA"/>
</dbReference>
<comment type="subcellular location">
    <subcellularLocation>
        <location evidence="1">Cell outer membrane</location>
    </subcellularLocation>
</comment>
<comment type="caution">
    <text evidence="9">The sequence shown here is derived from an EMBL/GenBank/DDBJ whole genome shotgun (WGS) entry which is preliminary data.</text>
</comment>
<keyword evidence="3 6" id="KW-0732">Signal</keyword>
<evidence type="ECO:0000313" key="10">
    <source>
        <dbReference type="Proteomes" id="UP001501207"/>
    </source>
</evidence>
<dbReference type="Pfam" id="PF07980">
    <property type="entry name" value="SusD_RagB"/>
    <property type="match status" value="1"/>
</dbReference>
<evidence type="ECO:0000256" key="3">
    <source>
        <dbReference type="ARBA" id="ARBA00022729"/>
    </source>
</evidence>
<dbReference type="Proteomes" id="UP001501207">
    <property type="component" value="Unassembled WGS sequence"/>
</dbReference>
<accession>A0ABP8FX68</accession>
<keyword evidence="5" id="KW-0998">Cell outer membrane</keyword>
<name>A0ABP8FX68_9BACT</name>
<dbReference type="InterPro" id="IPR011990">
    <property type="entry name" value="TPR-like_helical_dom_sf"/>
</dbReference>
<keyword evidence="10" id="KW-1185">Reference proteome</keyword>
<dbReference type="Gene3D" id="1.25.40.390">
    <property type="match status" value="1"/>
</dbReference>
<evidence type="ECO:0000256" key="4">
    <source>
        <dbReference type="ARBA" id="ARBA00023136"/>
    </source>
</evidence>
<gene>
    <name evidence="9" type="ORF">GCM10023143_22820</name>
</gene>
<evidence type="ECO:0000256" key="1">
    <source>
        <dbReference type="ARBA" id="ARBA00004442"/>
    </source>
</evidence>
<evidence type="ECO:0000256" key="5">
    <source>
        <dbReference type="ARBA" id="ARBA00023237"/>
    </source>
</evidence>
<evidence type="ECO:0000313" key="9">
    <source>
        <dbReference type="EMBL" id="GAA4312888.1"/>
    </source>
</evidence>
<evidence type="ECO:0000259" key="7">
    <source>
        <dbReference type="Pfam" id="PF07980"/>
    </source>
</evidence>
<dbReference type="SUPFAM" id="SSF48452">
    <property type="entry name" value="TPR-like"/>
    <property type="match status" value="1"/>
</dbReference>
<evidence type="ECO:0000259" key="8">
    <source>
        <dbReference type="Pfam" id="PF14322"/>
    </source>
</evidence>
<reference evidence="10" key="1">
    <citation type="journal article" date="2019" name="Int. J. Syst. Evol. Microbiol.">
        <title>The Global Catalogue of Microorganisms (GCM) 10K type strain sequencing project: providing services to taxonomists for standard genome sequencing and annotation.</title>
        <authorList>
            <consortium name="The Broad Institute Genomics Platform"/>
            <consortium name="The Broad Institute Genome Sequencing Center for Infectious Disease"/>
            <person name="Wu L."/>
            <person name="Ma J."/>
        </authorList>
    </citation>
    <scope>NUCLEOTIDE SEQUENCE [LARGE SCALE GENOMIC DNA]</scope>
    <source>
        <strain evidence="10">JCM 17664</strain>
    </source>
</reference>
<feature type="signal peptide" evidence="6">
    <location>
        <begin position="1"/>
        <end position="20"/>
    </location>
</feature>
<feature type="chain" id="PRO_5047201588" evidence="6">
    <location>
        <begin position="21"/>
        <end position="613"/>
    </location>
</feature>
<comment type="similarity">
    <text evidence="2">Belongs to the SusD family.</text>
</comment>
<protein>
    <submittedName>
        <fullName evidence="9">RagB/SusD family nutrient uptake outer membrane protein</fullName>
    </submittedName>
</protein>
<dbReference type="PROSITE" id="PS51257">
    <property type="entry name" value="PROKAR_LIPOPROTEIN"/>
    <property type="match status" value="1"/>
</dbReference>